<name>A0A061J304_TRYRA</name>
<keyword evidence="3" id="KW-1185">Reference proteome</keyword>
<dbReference type="Proteomes" id="UP000031737">
    <property type="component" value="Unassembled WGS sequence"/>
</dbReference>
<organism evidence="2 3">
    <name type="scientific">Trypanosoma rangeli SC58</name>
    <dbReference type="NCBI Taxonomy" id="429131"/>
    <lineage>
        <taxon>Eukaryota</taxon>
        <taxon>Discoba</taxon>
        <taxon>Euglenozoa</taxon>
        <taxon>Kinetoplastea</taxon>
        <taxon>Metakinetoplastina</taxon>
        <taxon>Trypanosomatida</taxon>
        <taxon>Trypanosomatidae</taxon>
        <taxon>Trypanosoma</taxon>
        <taxon>Herpetosoma</taxon>
    </lineage>
</organism>
<protein>
    <submittedName>
        <fullName evidence="2">Uncharacterized protein</fullName>
    </submittedName>
</protein>
<sequence length="599" mass="65438">MGAKRVLAEMPRQLRQLLRRIPVGHSSVYLNELQPCNQHFFLKACMASGPHTKHGSVKNVLGVSIERGEVSCHASLQAPTTKTTEAKQQKGKAPRCTSVPTLHNMVSTLQLPPGSSGRLAAYRTPHPTLLTKPHLFLLTVPRWMFDGDAGSSGGRRTVESVLQARLMQVKKTLYWREGEPPHDEDEATTDTSEVMLEPIWGCTILQMRQAARVAASHGFRLFLLSYARQRLLTNEGLMVRELGGWCPFAFRSFQLDVRTTMPRDSSTHFSSISLLEEAQRKFAAHAEVDAGTQGRCGPASATDDLEDPAWVECAFPFAVAEAIVDVKRDALVPWAQVCDNPLTASLFAALYDRRHFCVMDAVLYASQRVVLPFLLGLPLTAGPLSLEATAGTVSGAGTVTSVGLMRWSEIYAVLRWRLFELPFGSLSQLVRTEDVAAVGGGLDPFILPLHDTFVTRILMPRMTDYYHATYRAAGASSRRGAPTPGDKRAHMTPSAPATVTVDILSCFNGLVGGRGHRSGGSSDAGTNDDDGGGAVKQKKDKNEQTLKAMADAPKFDNRRGGAHFMLSDLPSLVKYLLYFHQHFEVQDGGTAVSFTPHKG</sequence>
<evidence type="ECO:0000313" key="2">
    <source>
        <dbReference type="EMBL" id="ESL09279.1"/>
    </source>
</evidence>
<accession>A0A061J304</accession>
<evidence type="ECO:0000313" key="3">
    <source>
        <dbReference type="Proteomes" id="UP000031737"/>
    </source>
</evidence>
<feature type="region of interest" description="Disordered" evidence="1">
    <location>
        <begin position="515"/>
        <end position="544"/>
    </location>
</feature>
<reference evidence="2 3" key="1">
    <citation type="submission" date="2013-07" db="EMBL/GenBank/DDBJ databases">
        <authorList>
            <person name="Stoco P.H."/>
            <person name="Wagner G."/>
            <person name="Gerber A."/>
            <person name="Zaha A."/>
            <person name="Thompson C."/>
            <person name="Bartholomeu D.C."/>
            <person name="Luckemeyer D.D."/>
            <person name="Bahia D."/>
            <person name="Loreto E."/>
            <person name="Prestes E.B."/>
            <person name="Lima F.M."/>
            <person name="Rodrigues-Luiz G."/>
            <person name="Vallejo G.A."/>
            <person name="Filho J.F."/>
            <person name="Monteiro K.M."/>
            <person name="Tyler K.M."/>
            <person name="de Almeida L.G."/>
            <person name="Ortiz M.F."/>
            <person name="Siervo M.A."/>
            <person name="de Moraes M.H."/>
            <person name="Cunha O.L."/>
            <person name="Mendonca-Neto R."/>
            <person name="Silva R."/>
            <person name="Teixeira S.M."/>
            <person name="Murta S.M."/>
            <person name="Sincero T.C."/>
            <person name="Mendes T.A."/>
            <person name="Urmenyi T.P."/>
            <person name="Silva V.G."/>
            <person name="da Rocha W.D."/>
            <person name="Andersson B."/>
            <person name="Romanha A.J."/>
            <person name="Steindel M."/>
            <person name="de Vasconcelos A.T."/>
            <person name="Grisard E.C."/>
        </authorList>
    </citation>
    <scope>NUCLEOTIDE SEQUENCE [LARGE SCALE GENOMIC DNA]</scope>
    <source>
        <strain evidence="2 3">SC58</strain>
    </source>
</reference>
<dbReference type="AlphaFoldDB" id="A0A061J304"/>
<dbReference type="EMBL" id="AUPL01003004">
    <property type="protein sequence ID" value="ESL09279.1"/>
    <property type="molecule type" value="Genomic_DNA"/>
</dbReference>
<feature type="region of interest" description="Disordered" evidence="1">
    <location>
        <begin position="76"/>
        <end position="96"/>
    </location>
</feature>
<gene>
    <name evidence="2" type="ORF">TRSC58_03004</name>
</gene>
<dbReference type="VEuPathDB" id="TriTrypDB:TRSC58_03004"/>
<proteinExistence type="predicted"/>
<comment type="caution">
    <text evidence="2">The sequence shown here is derived from an EMBL/GenBank/DDBJ whole genome shotgun (WGS) entry which is preliminary data.</text>
</comment>
<evidence type="ECO:0000256" key="1">
    <source>
        <dbReference type="SAM" id="MobiDB-lite"/>
    </source>
</evidence>
<dbReference type="OrthoDB" id="250407at2759"/>